<dbReference type="RefSeq" id="WP_204793963.1">
    <property type="nucleotide sequence ID" value="NZ_JACSNQ010000028.1"/>
</dbReference>
<comment type="caution">
    <text evidence="6">The sequence shown here is derived from an EMBL/GenBank/DDBJ whole genome shotgun (WGS) entry which is preliminary data.</text>
</comment>
<dbReference type="PANTHER" id="PTHR21600:SF87">
    <property type="entry name" value="RNA PSEUDOURIDYLATE SYNTHASE DOMAIN-CONTAINING PROTEIN 1"/>
    <property type="match status" value="1"/>
</dbReference>
<evidence type="ECO:0000256" key="4">
    <source>
        <dbReference type="ARBA" id="ARBA00033164"/>
    </source>
</evidence>
<gene>
    <name evidence="6" type="ORF">H9X80_08775</name>
</gene>
<protein>
    <recommendedName>
        <fullName evidence="3">RNA pseudouridylate synthase</fullName>
    </recommendedName>
    <alternativeName>
        <fullName evidence="4">RNA-uridine isomerase</fullName>
    </alternativeName>
</protein>
<dbReference type="PANTHER" id="PTHR21600">
    <property type="entry name" value="MITOCHONDRIAL RNA PSEUDOURIDINE SYNTHASE"/>
    <property type="match status" value="1"/>
</dbReference>
<sequence>MADGRAIFEDEVLLAWDKPAGILVHGDGTGARTLTDVVAEHLAAEGRVGVRPQAVQRLDVETTGLVLFSLDRATQPSLDAQVAGHDMRKAYLAVVRGSFPGGERVVDAPIGRDRHDARRMRACRPGQGKPAQTRVRLVAREGGRSLLLVELETGRRHQIRVHLASLGFPIVGDALYGGARSTSGLLLHAWREELDHPVSGERLRLETAWPERLWPRRPDGLR</sequence>
<organism evidence="6 7">
    <name type="scientific">Olsenella profusa</name>
    <dbReference type="NCBI Taxonomy" id="138595"/>
    <lineage>
        <taxon>Bacteria</taxon>
        <taxon>Bacillati</taxon>
        <taxon>Actinomycetota</taxon>
        <taxon>Coriobacteriia</taxon>
        <taxon>Coriobacteriales</taxon>
        <taxon>Atopobiaceae</taxon>
        <taxon>Olsenella</taxon>
    </lineage>
</organism>
<dbReference type="InterPro" id="IPR020103">
    <property type="entry name" value="PsdUridine_synth_cat_dom_sf"/>
</dbReference>
<accession>A0ABS2F3R5</accession>
<reference evidence="6 7" key="1">
    <citation type="journal article" date="2021" name="Sci. Rep.">
        <title>The distribution of antibiotic resistance genes in chicken gut microbiota commensals.</title>
        <authorList>
            <person name="Juricova H."/>
            <person name="Matiasovicova J."/>
            <person name="Kubasova T."/>
            <person name="Cejkova D."/>
            <person name="Rychlik I."/>
        </authorList>
    </citation>
    <scope>NUCLEOTIDE SEQUENCE [LARGE SCALE GENOMIC DNA]</scope>
    <source>
        <strain evidence="6 7">An794</strain>
    </source>
</reference>
<dbReference type="InterPro" id="IPR006145">
    <property type="entry name" value="PsdUridine_synth_RsuA/RluA"/>
</dbReference>
<name>A0ABS2F3R5_9ACTN</name>
<dbReference type="Gene3D" id="3.30.2350.10">
    <property type="entry name" value="Pseudouridine synthase"/>
    <property type="match status" value="1"/>
</dbReference>
<dbReference type="SUPFAM" id="SSF55120">
    <property type="entry name" value="Pseudouridine synthase"/>
    <property type="match status" value="1"/>
</dbReference>
<keyword evidence="7" id="KW-1185">Reference proteome</keyword>
<proteinExistence type="inferred from homology"/>
<dbReference type="Pfam" id="PF00849">
    <property type="entry name" value="PseudoU_synth_2"/>
    <property type="match status" value="1"/>
</dbReference>
<evidence type="ECO:0000256" key="2">
    <source>
        <dbReference type="ARBA" id="ARBA00010876"/>
    </source>
</evidence>
<comment type="catalytic activity">
    <reaction evidence="1">
        <text>a uridine in RNA = a pseudouridine in RNA</text>
        <dbReference type="Rhea" id="RHEA:48348"/>
        <dbReference type="Rhea" id="RHEA-COMP:12068"/>
        <dbReference type="Rhea" id="RHEA-COMP:12069"/>
        <dbReference type="ChEBI" id="CHEBI:65314"/>
        <dbReference type="ChEBI" id="CHEBI:65315"/>
    </reaction>
</comment>
<feature type="domain" description="Pseudouridine synthase RsuA/RluA-like" evidence="5">
    <location>
        <begin position="13"/>
        <end position="165"/>
    </location>
</feature>
<evidence type="ECO:0000256" key="1">
    <source>
        <dbReference type="ARBA" id="ARBA00000073"/>
    </source>
</evidence>
<evidence type="ECO:0000313" key="7">
    <source>
        <dbReference type="Proteomes" id="UP000712527"/>
    </source>
</evidence>
<dbReference type="EMBL" id="JACSNQ010000028">
    <property type="protein sequence ID" value="MBM6775629.1"/>
    <property type="molecule type" value="Genomic_DNA"/>
</dbReference>
<evidence type="ECO:0000313" key="6">
    <source>
        <dbReference type="EMBL" id="MBM6775629.1"/>
    </source>
</evidence>
<dbReference type="InterPro" id="IPR006224">
    <property type="entry name" value="PsdUridine_synth_RluA-like_CS"/>
</dbReference>
<evidence type="ECO:0000256" key="3">
    <source>
        <dbReference type="ARBA" id="ARBA00031870"/>
    </source>
</evidence>
<evidence type="ECO:0000259" key="5">
    <source>
        <dbReference type="Pfam" id="PF00849"/>
    </source>
</evidence>
<comment type="similarity">
    <text evidence="2">Belongs to the pseudouridine synthase RluA family.</text>
</comment>
<dbReference type="CDD" id="cd02869">
    <property type="entry name" value="PseudoU_synth_RluA_like"/>
    <property type="match status" value="1"/>
</dbReference>
<dbReference type="PROSITE" id="PS01129">
    <property type="entry name" value="PSI_RLU"/>
    <property type="match status" value="1"/>
</dbReference>
<dbReference type="InterPro" id="IPR050188">
    <property type="entry name" value="RluA_PseudoU_synthase"/>
</dbReference>
<dbReference type="Proteomes" id="UP000712527">
    <property type="component" value="Unassembled WGS sequence"/>
</dbReference>